<gene>
    <name evidence="3" type="ordered locus">CNE_1c36470</name>
</gene>
<dbReference type="PRINTS" id="PR01471">
    <property type="entry name" value="HISTAMINEH3R"/>
</dbReference>
<sequence>MLSTPRLSDFRVMLNTNVDTAADQACPRLRPGGAGRRGLLARWWLALVLALASLLWLPPAARAQVIEATDARIEFQDGGFELAASFDFDLPPVLEDALHKGISLYFAVDFQLSRSRWYWFDDKPVNTTRSVRLSYQPLTRQYRVSTGGLQLPFTRLKSALQFIQRVRGWRVFERNAVKPGETYHAEVRMRLDLSQLPKPFQINAVNTREWNLASDWRRFVYTVPTDLNPPPPPPPPPPPAAPPPPAPAPGPASPALPASPAVPAPASAPAAAIDSRGLTMQTVSYGLSPALLVQPASSQP</sequence>
<dbReference type="GO" id="GO:0004969">
    <property type="term" value="F:histamine receptor activity"/>
    <property type="evidence" value="ECO:0007669"/>
    <property type="project" value="InterPro"/>
</dbReference>
<dbReference type="KEGG" id="cnc:CNE_1c36470"/>
<evidence type="ECO:0000256" key="1">
    <source>
        <dbReference type="ARBA" id="ARBA00022553"/>
    </source>
</evidence>
<evidence type="ECO:0000313" key="3">
    <source>
        <dbReference type="EMBL" id="AEI78938.1"/>
    </source>
</evidence>
<dbReference type="InterPro" id="IPR003980">
    <property type="entry name" value="Histamine_H3_rcpt"/>
</dbReference>
<feature type="compositionally biased region" description="Low complexity" evidence="2">
    <location>
        <begin position="255"/>
        <end position="270"/>
    </location>
</feature>
<dbReference type="Pfam" id="PF14334">
    <property type="entry name" value="DUF4390"/>
    <property type="match status" value="1"/>
</dbReference>
<dbReference type="AlphaFoldDB" id="G0F0Q2"/>
<accession>G0F0Q2</accession>
<reference evidence="3 4" key="1">
    <citation type="journal article" date="2011" name="J. Bacteriol.">
        <title>Complete genome sequence of the type strain Cupriavidus necator N-1.</title>
        <authorList>
            <person name="Poehlein A."/>
            <person name="Kusian B."/>
            <person name="Friedrich B."/>
            <person name="Daniel R."/>
            <person name="Bowien B."/>
        </authorList>
    </citation>
    <scope>NUCLEOTIDE SEQUENCE [LARGE SCALE GENOMIC DNA]</scope>
    <source>
        <strain evidence="4">ATCC 43291 / DSM 13513 / CCUG 52238 / LMG 8453 / N-1</strain>
    </source>
</reference>
<dbReference type="GO" id="GO:0016020">
    <property type="term" value="C:membrane"/>
    <property type="evidence" value="ECO:0007669"/>
    <property type="project" value="InterPro"/>
</dbReference>
<feature type="compositionally biased region" description="Pro residues" evidence="2">
    <location>
        <begin position="227"/>
        <end position="254"/>
    </location>
</feature>
<keyword evidence="1" id="KW-0597">Phosphoprotein</keyword>
<evidence type="ECO:0000256" key="2">
    <source>
        <dbReference type="SAM" id="MobiDB-lite"/>
    </source>
</evidence>
<dbReference type="EMBL" id="CP002877">
    <property type="protein sequence ID" value="AEI78938.1"/>
    <property type="molecule type" value="Genomic_DNA"/>
</dbReference>
<name>G0F0Q2_CUPNN</name>
<feature type="region of interest" description="Disordered" evidence="2">
    <location>
        <begin position="223"/>
        <end position="270"/>
    </location>
</feature>
<dbReference type="Proteomes" id="UP000006798">
    <property type="component" value="Chromosome 1"/>
</dbReference>
<proteinExistence type="predicted"/>
<protein>
    <recommendedName>
        <fullName evidence="5">DUF4390 domain-containing protein</fullName>
    </recommendedName>
</protein>
<dbReference type="HOGENOM" id="CLU_070058_0_0_4"/>
<evidence type="ECO:0008006" key="5">
    <source>
        <dbReference type="Google" id="ProtNLM"/>
    </source>
</evidence>
<evidence type="ECO:0000313" key="4">
    <source>
        <dbReference type="Proteomes" id="UP000006798"/>
    </source>
</evidence>
<dbReference type="InterPro" id="IPR025500">
    <property type="entry name" value="DUF4390"/>
</dbReference>
<dbReference type="GeneID" id="34309101"/>
<organism evidence="3 4">
    <name type="scientific">Cupriavidus necator (strain ATCC 43291 / DSM 13513 / CCUG 52238 / LMG 8453 / N-1)</name>
    <name type="common">Ralstonia eutropha</name>
    <dbReference type="NCBI Taxonomy" id="1042878"/>
    <lineage>
        <taxon>Bacteria</taxon>
        <taxon>Pseudomonadati</taxon>
        <taxon>Pseudomonadota</taxon>
        <taxon>Betaproteobacteria</taxon>
        <taxon>Burkholderiales</taxon>
        <taxon>Burkholderiaceae</taxon>
        <taxon>Cupriavidus</taxon>
    </lineage>
</organism>
<dbReference type="RefSeq" id="WP_013958440.1">
    <property type="nucleotide sequence ID" value="NC_015726.1"/>
</dbReference>